<feature type="compositionally biased region" description="Basic and acidic residues" evidence="1">
    <location>
        <begin position="475"/>
        <end position="492"/>
    </location>
</feature>
<organism evidence="2 3">
    <name type="scientific">Cocos nucifera</name>
    <name type="common">Coconut palm</name>
    <dbReference type="NCBI Taxonomy" id="13894"/>
    <lineage>
        <taxon>Eukaryota</taxon>
        <taxon>Viridiplantae</taxon>
        <taxon>Streptophyta</taxon>
        <taxon>Embryophyta</taxon>
        <taxon>Tracheophyta</taxon>
        <taxon>Spermatophyta</taxon>
        <taxon>Magnoliopsida</taxon>
        <taxon>Liliopsida</taxon>
        <taxon>Arecaceae</taxon>
        <taxon>Arecoideae</taxon>
        <taxon>Cocoseae</taxon>
        <taxon>Attaleinae</taxon>
        <taxon>Cocos</taxon>
    </lineage>
</organism>
<comment type="caution">
    <text evidence="2">The sequence shown here is derived from an EMBL/GenBank/DDBJ whole genome shotgun (WGS) entry which is preliminary data.</text>
</comment>
<feature type="region of interest" description="Disordered" evidence="1">
    <location>
        <begin position="833"/>
        <end position="858"/>
    </location>
</feature>
<feature type="compositionally biased region" description="Low complexity" evidence="1">
    <location>
        <begin position="14"/>
        <end position="34"/>
    </location>
</feature>
<gene>
    <name evidence="2" type="ORF">COCNU_09G003450</name>
</gene>
<evidence type="ECO:0000313" key="2">
    <source>
        <dbReference type="EMBL" id="KAG1360882.1"/>
    </source>
</evidence>
<evidence type="ECO:0000256" key="1">
    <source>
        <dbReference type="SAM" id="MobiDB-lite"/>
    </source>
</evidence>
<sequence>MNRVGSGAPGNYGPPAAAAAAAAAPLPSSSSSTLSPLAPPFTVASITNLSPPHPPPPAHQFPSSQPFLGFPGNPSEWSPAAAAAAASSSSSSHLSSLTAVSNRSSRGTSVIKNSYYTRYAPSLPSSGLDPLEPPLEYKGYAGGGVGPWNGPFDGGEIGPGKVLDEVSSWMDPSSSYRIQSLQKGGAIEGLSTYEDDSNGIWHGEYVNSAARKVCFGSESSEWLPEKHTTIYDESTPYPYNFSGASVLAPSALLQGTSYSQIPDSTSVESCNTFNPSSSYDRYMAQLDSCSTTPMSYYQATTCSTSGQVYAPSALTISSTLDYKNRHSTVHHGVPHKMVDTGIVASKQKGPNIDQFIRGKAGQNEKIQADYSANKSTVVTANCEKKLPSDTNLSIQTYLDFSTEGDSGLKIKHLKISDAFKSAYRSAEPEDSMQSSSETLDEVYLAVDSPCWKGTPASQQSPFRDGKTVCLQPVNKELKDPTDLDKGQKHLPDSVRCSGTPEQVGNLICGENMKKSSFSEVEGSSLVISSNVQQRSENDYKMGSDYEKDANRRDLQRADNHREQTNEVRKDQEIDSEAEDDGATQCNQKESISVHEVTSADGHANVDKGSSSLQLKNIQLLIRAFHSSSKLLLSTDWSDDSELEEEDCRLLQLAIQNLEAFVLRNKKGSVEGSSHVSRLEGACSQNTGLETDAVCQSKMNEMGEMKGNMHGGFQHFVSKRCDINFRKVNGMMQDLGNVLEKTFSEEDDNPQVLLYKNLWLESEVAVCRLKYELQLARMKIEVDSHKCQTRGEGKPSQVTGSRSPSTMHDVDGHYMPLKAKESLFCVTSPLLGDEGKNGSRKPRKALPMLSSSEDKSVDLEASVRTQTRALRQQIDIWNSRKFEEQLKVFASLDFGACSGTKEISHGPCSDSEDNSGLKHLSTKLADLGFTESSSYSKDGRRNSGSVVKRQHSDTNKHEEIGLASSISGNAATRAFCWNSLGEKAIQPSMRNKQGKWFRTGGYDSPPSEWEHVLKEEFS</sequence>
<feature type="region of interest" description="Disordered" evidence="1">
    <location>
        <begin position="475"/>
        <end position="501"/>
    </location>
</feature>
<reference evidence="2" key="2">
    <citation type="submission" date="2019-07" db="EMBL/GenBank/DDBJ databases">
        <authorList>
            <person name="Yang Y."/>
            <person name="Bocs S."/>
            <person name="Baudouin L."/>
        </authorList>
    </citation>
    <scope>NUCLEOTIDE SEQUENCE</scope>
    <source>
        <tissue evidence="2">Spear leaf of Hainan Tall coconut</tissue>
    </source>
</reference>
<reference evidence="2" key="1">
    <citation type="journal article" date="2017" name="Gigascience">
        <title>The genome draft of coconut (Cocos nucifera).</title>
        <authorList>
            <person name="Xiao Y."/>
            <person name="Xu P."/>
            <person name="Fan H."/>
            <person name="Baudouin L."/>
            <person name="Xia W."/>
            <person name="Bocs S."/>
            <person name="Xu J."/>
            <person name="Li Q."/>
            <person name="Guo A."/>
            <person name="Zhou L."/>
            <person name="Li J."/>
            <person name="Wu Y."/>
            <person name="Ma Z."/>
            <person name="Armero A."/>
            <person name="Issali A.E."/>
            <person name="Liu N."/>
            <person name="Peng M."/>
            <person name="Yang Y."/>
        </authorList>
    </citation>
    <scope>NUCLEOTIDE SEQUENCE</scope>
    <source>
        <tissue evidence="2">Spear leaf of Hainan Tall coconut</tissue>
    </source>
</reference>
<dbReference type="Proteomes" id="UP000797356">
    <property type="component" value="Chromosome 9"/>
</dbReference>
<dbReference type="PANTHER" id="PTHR34361:SF2">
    <property type="entry name" value="OS08G0157800 PROTEIN"/>
    <property type="match status" value="1"/>
</dbReference>
<protein>
    <submittedName>
        <fullName evidence="2">Uncharacterized protein</fullName>
    </submittedName>
</protein>
<accession>A0A8K0IJJ2</accession>
<evidence type="ECO:0000313" key="3">
    <source>
        <dbReference type="Proteomes" id="UP000797356"/>
    </source>
</evidence>
<proteinExistence type="predicted"/>
<feature type="region of interest" description="Disordered" evidence="1">
    <location>
        <begin position="1"/>
        <end position="34"/>
    </location>
</feature>
<feature type="region of interest" description="Disordered" evidence="1">
    <location>
        <begin position="46"/>
        <end position="73"/>
    </location>
</feature>
<name>A0A8K0IJJ2_COCNU</name>
<feature type="compositionally biased region" description="Polar residues" evidence="1">
    <location>
        <begin position="795"/>
        <end position="805"/>
    </location>
</feature>
<feature type="region of interest" description="Disordered" evidence="1">
    <location>
        <begin position="529"/>
        <end position="586"/>
    </location>
</feature>
<dbReference type="PANTHER" id="PTHR34361">
    <property type="entry name" value="OS08G0157800 PROTEIN"/>
    <property type="match status" value="1"/>
</dbReference>
<dbReference type="OrthoDB" id="611935at2759"/>
<dbReference type="AlphaFoldDB" id="A0A8K0IJJ2"/>
<feature type="region of interest" description="Disordered" evidence="1">
    <location>
        <begin position="786"/>
        <end position="806"/>
    </location>
</feature>
<feature type="region of interest" description="Disordered" evidence="1">
    <location>
        <begin position="931"/>
        <end position="955"/>
    </location>
</feature>
<dbReference type="EMBL" id="CM017880">
    <property type="protein sequence ID" value="KAG1360882.1"/>
    <property type="molecule type" value="Genomic_DNA"/>
</dbReference>
<keyword evidence="3" id="KW-1185">Reference proteome</keyword>
<feature type="compositionally biased region" description="Basic and acidic residues" evidence="1">
    <location>
        <begin position="535"/>
        <end position="572"/>
    </location>
</feature>